<evidence type="ECO:0000313" key="2">
    <source>
        <dbReference type="EMBL" id="HGG91793.1"/>
    </source>
</evidence>
<dbReference type="GO" id="GO:0046872">
    <property type="term" value="F:metal ion binding"/>
    <property type="evidence" value="ECO:0007669"/>
    <property type="project" value="InterPro"/>
</dbReference>
<organism evidence="2">
    <name type="scientific">Fundidesulfovibrio putealis</name>
    <dbReference type="NCBI Taxonomy" id="270496"/>
    <lineage>
        <taxon>Bacteria</taxon>
        <taxon>Pseudomonadati</taxon>
        <taxon>Thermodesulfobacteriota</taxon>
        <taxon>Desulfovibrionia</taxon>
        <taxon>Desulfovibrionales</taxon>
        <taxon>Desulfovibrionaceae</taxon>
        <taxon>Fundidesulfovibrio</taxon>
    </lineage>
</organism>
<reference evidence="2" key="1">
    <citation type="journal article" date="2020" name="mSystems">
        <title>Genome- and Community-Level Interaction Insights into Carbon Utilization and Element Cycling Functions of Hydrothermarchaeota in Hydrothermal Sediment.</title>
        <authorList>
            <person name="Zhou Z."/>
            <person name="Liu Y."/>
            <person name="Xu W."/>
            <person name="Pan J."/>
            <person name="Luo Z.H."/>
            <person name="Li M."/>
        </authorList>
    </citation>
    <scope>NUCLEOTIDE SEQUENCE [LARGE SCALE GENOMIC DNA]</scope>
    <source>
        <strain evidence="2">SpSt-413</strain>
    </source>
</reference>
<feature type="domain" description="Rubrerythrin diiron-binding" evidence="1">
    <location>
        <begin position="9"/>
        <end position="151"/>
    </location>
</feature>
<dbReference type="AlphaFoldDB" id="A0A7C4AFV7"/>
<dbReference type="InterPro" id="IPR003251">
    <property type="entry name" value="Rr_diiron-bd_dom"/>
</dbReference>
<comment type="caution">
    <text evidence="2">The sequence shown here is derived from an EMBL/GenBank/DDBJ whole genome shotgun (WGS) entry which is preliminary data.</text>
</comment>
<proteinExistence type="predicted"/>
<dbReference type="PANTHER" id="PTHR33531">
    <property type="entry name" value="RUBRERYTHRIN SUBFAMILY"/>
    <property type="match status" value="1"/>
</dbReference>
<dbReference type="InterPro" id="IPR009078">
    <property type="entry name" value="Ferritin-like_SF"/>
</dbReference>
<dbReference type="InterPro" id="IPR012347">
    <property type="entry name" value="Ferritin-like"/>
</dbReference>
<dbReference type="Gene3D" id="1.20.1260.10">
    <property type="match status" value="1"/>
</dbReference>
<gene>
    <name evidence="2" type="ORF">ENR59_02425</name>
</gene>
<dbReference type="SUPFAM" id="SSF47240">
    <property type="entry name" value="Ferritin-like"/>
    <property type="match status" value="1"/>
</dbReference>
<dbReference type="CDD" id="cd01045">
    <property type="entry name" value="Ferritin_like_AB"/>
    <property type="match status" value="1"/>
</dbReference>
<protein>
    <submittedName>
        <fullName evidence="2">Rubrerythrin</fullName>
    </submittedName>
</protein>
<evidence type="ECO:0000259" key="1">
    <source>
        <dbReference type="Pfam" id="PF02915"/>
    </source>
</evidence>
<accession>A0A7C4AFV7</accession>
<sequence>MAVFFKAADVVAAAVEMEKRGQVFYRDKARKVADPAVKAFFESLAAEEMRHEQLFTAMVARVGQAELPAWSTQEEFSTYLKALLDSHALFTPAPASVGEGLEEAVRAAMELEKDSMLFFQEMLALVPAGEQERVRDCIEEERRHLRQLAAMLKG</sequence>
<dbReference type="GO" id="GO:0016491">
    <property type="term" value="F:oxidoreductase activity"/>
    <property type="evidence" value="ECO:0007669"/>
    <property type="project" value="InterPro"/>
</dbReference>
<name>A0A7C4AFV7_9BACT</name>
<dbReference type="EMBL" id="DSRP01000170">
    <property type="protein sequence ID" value="HGG91793.1"/>
    <property type="molecule type" value="Genomic_DNA"/>
</dbReference>
<dbReference type="Pfam" id="PF02915">
    <property type="entry name" value="Rubrerythrin"/>
    <property type="match status" value="1"/>
</dbReference>
<dbReference type="PANTHER" id="PTHR33531:SF7">
    <property type="entry name" value="HYPOTHETICAL MEMBRANE PROTEIN, CONSERVED"/>
    <property type="match status" value="1"/>
</dbReference>